<accession>A0A9P5GE15</accession>
<name>A0A9P5GE15_PENCR</name>
<dbReference type="EMBL" id="JAAOZQ010000104">
    <property type="protein sequence ID" value="KAF7518143.1"/>
    <property type="molecule type" value="Genomic_DNA"/>
</dbReference>
<organism evidence="2 3">
    <name type="scientific">Penicillium crustosum</name>
    <name type="common">Blue mold fungus</name>
    <dbReference type="NCBI Taxonomy" id="36656"/>
    <lineage>
        <taxon>Eukaryota</taxon>
        <taxon>Fungi</taxon>
        <taxon>Dikarya</taxon>
        <taxon>Ascomycota</taxon>
        <taxon>Pezizomycotina</taxon>
        <taxon>Eurotiomycetes</taxon>
        <taxon>Eurotiomycetidae</taxon>
        <taxon>Eurotiales</taxon>
        <taxon>Aspergillaceae</taxon>
        <taxon>Penicillium</taxon>
    </lineage>
</organism>
<reference evidence="2" key="1">
    <citation type="submission" date="2020-02" db="EMBL/GenBank/DDBJ databases">
        <authorList>
            <person name="Lichtner F.J."/>
        </authorList>
    </citation>
    <scope>NUCLEOTIDE SEQUENCE</scope>
    <source>
        <strain evidence="2">G10</strain>
    </source>
</reference>
<keyword evidence="3" id="KW-1185">Reference proteome</keyword>
<feature type="region of interest" description="Disordered" evidence="1">
    <location>
        <begin position="96"/>
        <end position="131"/>
    </location>
</feature>
<dbReference type="AlphaFoldDB" id="A0A9P5GE15"/>
<feature type="compositionally biased region" description="Low complexity" evidence="1">
    <location>
        <begin position="98"/>
        <end position="109"/>
    </location>
</feature>
<dbReference type="OrthoDB" id="4351313at2759"/>
<evidence type="ECO:0000256" key="1">
    <source>
        <dbReference type="SAM" id="MobiDB-lite"/>
    </source>
</evidence>
<proteinExistence type="predicted"/>
<gene>
    <name evidence="2" type="ORF">PCG10_000631</name>
</gene>
<dbReference type="Proteomes" id="UP000701341">
    <property type="component" value="Unassembled WGS sequence"/>
</dbReference>
<comment type="caution">
    <text evidence="2">The sequence shown here is derived from an EMBL/GenBank/DDBJ whole genome shotgun (WGS) entry which is preliminary data.</text>
</comment>
<evidence type="ECO:0000313" key="3">
    <source>
        <dbReference type="Proteomes" id="UP000701341"/>
    </source>
</evidence>
<feature type="compositionally biased region" description="Basic and acidic residues" evidence="1">
    <location>
        <begin position="121"/>
        <end position="131"/>
    </location>
</feature>
<evidence type="ECO:0000313" key="2">
    <source>
        <dbReference type="EMBL" id="KAF7518143.1"/>
    </source>
</evidence>
<protein>
    <submittedName>
        <fullName evidence="2">Uncharacterized protein</fullName>
    </submittedName>
</protein>
<sequence>MAWSPHNMDPYTFGFVPQQEESTPGSIYPQPGLIRPGDASAWDSSPWVQYYPDYVNRNNAQYLVDNNDHNDSQTVPRASFGSAIHTANTTPLVAPFTQEPNLQEPLEPEAIGNGINSDENSDVHRQEREQK</sequence>